<sequence length="251" mass="26847">MKKGLTARFKSGLRFFSLLVCSLLISYGNKVSAQQKATNNLPAIGTSAILGEIEGIKIEAKVQSPSAELTPLQIVCVFEYVEGDIYTSPPALPANLNGMVHVDQQMKGLITELRKTGKFKGHALETLLISPPKGTIPAEKLLIIGLGDRNHFTPDLMTDVGRVGMGEALRLGVRSYAHASDLKDGGLDSPTGLIVENVLKGAIDAYRTAQFLKAGNYSTFPPLEKMTILAGPAFYDASASAISEVLQTSKK</sequence>
<dbReference type="Pfam" id="PF02789">
    <property type="entry name" value="Peptidase_M17_N"/>
    <property type="match status" value="1"/>
</dbReference>
<gene>
    <name evidence="3" type="ORF">HYN43_008875</name>
</gene>
<reference evidence="3 4" key="1">
    <citation type="submission" date="2018-10" db="EMBL/GenBank/DDBJ databases">
        <title>Genome sequencing of Mucilaginibacter sp. HYN0043.</title>
        <authorList>
            <person name="Kim M."/>
            <person name="Yi H."/>
        </authorList>
    </citation>
    <scope>NUCLEOTIDE SEQUENCE [LARGE SCALE GENOMIC DNA]</scope>
    <source>
        <strain evidence="3 4">HYN0043</strain>
    </source>
</reference>
<dbReference type="AlphaFoldDB" id="A0A494VZ22"/>
<keyword evidence="4" id="KW-1185">Reference proteome</keyword>
<dbReference type="KEGG" id="muh:HYN43_008875"/>
<dbReference type="Gene3D" id="3.40.220.10">
    <property type="entry name" value="Leucine Aminopeptidase, subunit E, domain 1"/>
    <property type="match status" value="1"/>
</dbReference>
<evidence type="ECO:0000313" key="4">
    <source>
        <dbReference type="Proteomes" id="UP000270046"/>
    </source>
</evidence>
<evidence type="ECO:0000259" key="2">
    <source>
        <dbReference type="Pfam" id="PF02789"/>
    </source>
</evidence>
<protein>
    <submittedName>
        <fullName evidence="3">Peptidase M17</fullName>
    </submittedName>
</protein>
<dbReference type="InterPro" id="IPR008283">
    <property type="entry name" value="Peptidase_M17_N"/>
</dbReference>
<dbReference type="GO" id="GO:0070006">
    <property type="term" value="F:metalloaminopeptidase activity"/>
    <property type="evidence" value="ECO:0007669"/>
    <property type="project" value="InterPro"/>
</dbReference>
<feature type="domain" description="Peptidase M17 leucyl aminopeptidase N-terminal" evidence="2">
    <location>
        <begin position="100"/>
        <end position="179"/>
    </location>
</feature>
<feature type="signal peptide" evidence="1">
    <location>
        <begin position="1"/>
        <end position="33"/>
    </location>
</feature>
<feature type="chain" id="PRO_5019808847" evidence="1">
    <location>
        <begin position="34"/>
        <end position="251"/>
    </location>
</feature>
<keyword evidence="1" id="KW-0732">Signal</keyword>
<accession>A0A494VZ22</accession>
<evidence type="ECO:0000256" key="1">
    <source>
        <dbReference type="SAM" id="SignalP"/>
    </source>
</evidence>
<proteinExistence type="predicted"/>
<name>A0A494VZ22_9SPHI</name>
<dbReference type="EMBL" id="CP032869">
    <property type="protein sequence ID" value="AYL99381.1"/>
    <property type="molecule type" value="Genomic_DNA"/>
</dbReference>
<dbReference type="RefSeq" id="WP_119411666.1">
    <property type="nucleotide sequence ID" value="NZ_CP032869.1"/>
</dbReference>
<dbReference type="OrthoDB" id="651222at2"/>
<dbReference type="Proteomes" id="UP000270046">
    <property type="component" value="Chromosome"/>
</dbReference>
<dbReference type="SUPFAM" id="SSF52949">
    <property type="entry name" value="Macro domain-like"/>
    <property type="match status" value="1"/>
</dbReference>
<organism evidence="3 4">
    <name type="scientific">Mucilaginibacter celer</name>
    <dbReference type="NCBI Taxonomy" id="2305508"/>
    <lineage>
        <taxon>Bacteria</taxon>
        <taxon>Pseudomonadati</taxon>
        <taxon>Bacteroidota</taxon>
        <taxon>Sphingobacteriia</taxon>
        <taxon>Sphingobacteriales</taxon>
        <taxon>Sphingobacteriaceae</taxon>
        <taxon>Mucilaginibacter</taxon>
    </lineage>
</organism>
<dbReference type="GO" id="GO:0006508">
    <property type="term" value="P:proteolysis"/>
    <property type="evidence" value="ECO:0007669"/>
    <property type="project" value="InterPro"/>
</dbReference>
<evidence type="ECO:0000313" key="3">
    <source>
        <dbReference type="EMBL" id="AYL99381.1"/>
    </source>
</evidence>
<dbReference type="InterPro" id="IPR043472">
    <property type="entry name" value="Macro_dom-like"/>
</dbReference>